<feature type="transmembrane region" description="Helical" evidence="1">
    <location>
        <begin position="68"/>
        <end position="86"/>
    </location>
</feature>
<sequence>MIYTDLITIGKVYLISLVLQLVCWPVTRSFFSKLTDKGWPVSRLITTLAASLIIWELSHLGLPVNTNVGLVAVLSGLALFNVWWWMTKKPENRLTKESIKIMVMEEYLFFVGLLGITLIRGFLPNIDSLEKFMDFGFINRYLVSSTLPAMDMWQAGKSINYYSFGHFWASGLIRLFMVEAAVGYNLVLGFIAGLSMSIAFGIAHFLAGAKKPLAGMIAGLIGAMTTVIAGNSQIIWYFISNRGLANYWYADATRFIHNTIHEFPGYSFVVADLHGHVLGLPAVLLLILVFLLWLENRKIMFEVLMGILFGVMMMTNTWDVAVYGLLMVVAGLQIVIGEPKSFLRLMRSAGVMGLFMILAALPWLATFEPISNGIKMVTERSPLWQLAVLWAGGAAVSLLAVLIEGRSEKKVMIRTLTLTLILLIIIPELVYAKDIYPDHPRANTMFKLTYQASIMIGLLAGALWGKLFDSDRKILWPLRWLGISVAGVIFLGTMIFPTVSFPNFYNNFKNYQGLNGETWIKTEMPEKYEAIKYLQKNKGEKNMVEAVGDSYTDFNAVSVFSGVPTIEGWRVHEWLWRGGFEVVAAREVEVRTIYETKDQGARSLLLKKYNIGWILVGADERGMYEVNEEQIKELGEMVYENGETYLVKVK</sequence>
<gene>
    <name evidence="2" type="ORF">UX01_C0002G0100</name>
</gene>
<comment type="caution">
    <text evidence="2">The sequence shown here is derived from an EMBL/GenBank/DDBJ whole genome shotgun (WGS) entry which is preliminary data.</text>
</comment>
<feature type="transmembrane region" description="Helical" evidence="1">
    <location>
        <begin position="320"/>
        <end position="337"/>
    </location>
</feature>
<reference evidence="2 3" key="1">
    <citation type="journal article" date="2015" name="Nature">
        <title>rRNA introns, odd ribosomes, and small enigmatic genomes across a large radiation of phyla.</title>
        <authorList>
            <person name="Brown C.T."/>
            <person name="Hug L.A."/>
            <person name="Thomas B.C."/>
            <person name="Sharon I."/>
            <person name="Castelle C.J."/>
            <person name="Singh A."/>
            <person name="Wilkins M.J."/>
            <person name="Williams K.H."/>
            <person name="Banfield J.F."/>
        </authorList>
    </citation>
    <scope>NUCLEOTIDE SEQUENCE [LARGE SCALE GENOMIC DNA]</scope>
</reference>
<evidence type="ECO:0000313" key="2">
    <source>
        <dbReference type="EMBL" id="KKU01134.1"/>
    </source>
</evidence>
<feature type="transmembrane region" description="Helical" evidence="1">
    <location>
        <begin position="107"/>
        <end position="123"/>
    </location>
</feature>
<dbReference type="Proteomes" id="UP000034078">
    <property type="component" value="Unassembled WGS sequence"/>
</dbReference>
<feature type="transmembrane region" description="Helical" evidence="1">
    <location>
        <begin position="273"/>
        <end position="294"/>
    </location>
</feature>
<evidence type="ECO:0000313" key="3">
    <source>
        <dbReference type="Proteomes" id="UP000034078"/>
    </source>
</evidence>
<dbReference type="InterPro" id="IPR018746">
    <property type="entry name" value="DUF2298"/>
</dbReference>
<feature type="transmembrane region" description="Helical" evidence="1">
    <location>
        <begin position="213"/>
        <end position="239"/>
    </location>
</feature>
<keyword evidence="1" id="KW-0472">Membrane</keyword>
<evidence type="ECO:0000256" key="1">
    <source>
        <dbReference type="SAM" id="Phobius"/>
    </source>
</evidence>
<dbReference type="EMBL" id="LCKO01000002">
    <property type="protein sequence ID" value="KKU01134.1"/>
    <property type="molecule type" value="Genomic_DNA"/>
</dbReference>
<dbReference type="Pfam" id="PF10060">
    <property type="entry name" value="DUF2298"/>
    <property type="match status" value="1"/>
</dbReference>
<dbReference type="PANTHER" id="PTHR10790:SF51">
    <property type="entry name" value="TETRATRICOPEPTIDE REPEAT PROTEIN"/>
    <property type="match status" value="1"/>
</dbReference>
<dbReference type="AlphaFoldDB" id="A0A837IF86"/>
<feature type="transmembrane region" description="Helical" evidence="1">
    <location>
        <begin position="349"/>
        <end position="371"/>
    </location>
</feature>
<feature type="transmembrane region" description="Helical" evidence="1">
    <location>
        <begin position="182"/>
        <end position="206"/>
    </location>
</feature>
<protein>
    <submittedName>
        <fullName evidence="2">YYY membrane protein</fullName>
    </submittedName>
</protein>
<feature type="transmembrane region" description="Helical" evidence="1">
    <location>
        <begin position="480"/>
        <end position="499"/>
    </location>
</feature>
<keyword evidence="1" id="KW-0812">Transmembrane</keyword>
<feature type="transmembrane region" description="Helical" evidence="1">
    <location>
        <begin position="415"/>
        <end position="436"/>
    </location>
</feature>
<feature type="transmembrane region" description="Helical" evidence="1">
    <location>
        <begin position="383"/>
        <end position="403"/>
    </location>
</feature>
<dbReference type="PANTHER" id="PTHR10790">
    <property type="entry name" value="TPR-DOMAIN CONTAINING PROTEIN"/>
    <property type="match status" value="1"/>
</dbReference>
<name>A0A837IF86_9BACT</name>
<organism evidence="2 3">
    <name type="scientific">Candidatus Collierbacteria bacterium GW2011_GWB2_45_17</name>
    <dbReference type="NCBI Taxonomy" id="1618388"/>
    <lineage>
        <taxon>Bacteria</taxon>
        <taxon>Candidatus Collieribacteriota</taxon>
    </lineage>
</organism>
<feature type="transmembrane region" description="Helical" evidence="1">
    <location>
        <begin position="448"/>
        <end position="468"/>
    </location>
</feature>
<proteinExistence type="predicted"/>
<feature type="transmembrane region" description="Helical" evidence="1">
    <location>
        <begin position="12"/>
        <end position="31"/>
    </location>
</feature>
<accession>A0A837IF86</accession>
<keyword evidence="1" id="KW-1133">Transmembrane helix</keyword>